<dbReference type="EC" id="1.2.1.3" evidence="3"/>
<dbReference type="PANTHER" id="PTHR11699">
    <property type="entry name" value="ALDEHYDE DEHYDROGENASE-RELATED"/>
    <property type="match status" value="1"/>
</dbReference>
<dbReference type="GeneID" id="28888572"/>
<evidence type="ECO:0000256" key="3">
    <source>
        <dbReference type="ARBA" id="ARBA00024226"/>
    </source>
</evidence>
<comment type="catalytic activity">
    <reaction evidence="4">
        <text>an aldehyde + NAD(+) + H2O = a carboxylate + NADH + 2 H(+)</text>
        <dbReference type="Rhea" id="RHEA:16185"/>
        <dbReference type="ChEBI" id="CHEBI:15377"/>
        <dbReference type="ChEBI" id="CHEBI:15378"/>
        <dbReference type="ChEBI" id="CHEBI:17478"/>
        <dbReference type="ChEBI" id="CHEBI:29067"/>
        <dbReference type="ChEBI" id="CHEBI:57540"/>
        <dbReference type="ChEBI" id="CHEBI:57945"/>
        <dbReference type="EC" id="1.2.1.3"/>
    </reaction>
</comment>
<dbReference type="FunFam" id="3.40.309.10:FF:000012">
    <property type="entry name" value="Betaine aldehyde dehydrogenase"/>
    <property type="match status" value="1"/>
</dbReference>
<dbReference type="GO" id="GO:0004029">
    <property type="term" value="F:aldehyde dehydrogenase (NAD+) activity"/>
    <property type="evidence" value="ECO:0007669"/>
    <property type="project" value="UniProtKB-EC"/>
</dbReference>
<dbReference type="EMBL" id="LSBI01000005">
    <property type="protein sequence ID" value="OAQ90035.1"/>
    <property type="molecule type" value="Genomic_DNA"/>
</dbReference>
<dbReference type="InterPro" id="IPR029510">
    <property type="entry name" value="Ald_DH_CS_GLU"/>
</dbReference>
<evidence type="ECO:0000256" key="5">
    <source>
        <dbReference type="PROSITE-ProRule" id="PRU10007"/>
    </source>
</evidence>
<dbReference type="Pfam" id="PF00171">
    <property type="entry name" value="Aldedh"/>
    <property type="match status" value="1"/>
</dbReference>
<dbReference type="InterPro" id="IPR016162">
    <property type="entry name" value="Ald_DH_N"/>
</dbReference>
<evidence type="ECO:0000259" key="7">
    <source>
        <dbReference type="Pfam" id="PF00171"/>
    </source>
</evidence>
<evidence type="ECO:0000256" key="6">
    <source>
        <dbReference type="RuleBase" id="RU003345"/>
    </source>
</evidence>
<evidence type="ECO:0000256" key="2">
    <source>
        <dbReference type="ARBA" id="ARBA00023002"/>
    </source>
</evidence>
<dbReference type="SUPFAM" id="SSF53720">
    <property type="entry name" value="ALDH-like"/>
    <property type="match status" value="1"/>
</dbReference>
<sequence length="489" mass="51999">MAGESNPYESRLFINNEFVHATSGRTISVQNPANGDYVGEVEVAGPADVDAAVQAAEAAFKGPWSTFTGPQRRDCLIKFAELIEKRIPEIAKSETLSMGATIMITQHVFGPWTVATLKSSAGFADKIEGQSFTDQDDGTYKIVEWGPSGACAAVSTWNAGLVYFAFHVGAAIASGNTLVFKASEKSPFDALLIADLIPEAGFPPGVINIISGDGETGAHLASHMKIRVLGFTGSAPTGKKVAELAAKSNMKKTILELGGKAPGVVFNDCNLDNVVQVCANHFLAINGQACTASTRLLVQSSIADSFTQRMKEAFETVEATLPRDPIDPSSGIGALADEKQLKHVLEGLEIGRKDGSVLTGGSRKGTSGCYVQPTIFVDVKEGSQLWREEVYGPVVLIKTFETEEEAIQLANDTEYGLAAQIFTRDIARAIRVARKMEAGVVTINAGGIGDLQSAFGGTKGSGHGRTGGWYGVREFMESKTIKINMKYDS</sequence>
<gene>
    <name evidence="8" type="ORF">VFPFJ_06448</name>
</gene>
<dbReference type="Gene3D" id="3.40.309.10">
    <property type="entry name" value="Aldehyde Dehydrogenase, Chain A, domain 2"/>
    <property type="match status" value="1"/>
</dbReference>
<accession>A0A179HI80</accession>
<dbReference type="STRING" id="33203.A0A179HI80"/>
<evidence type="ECO:0000256" key="1">
    <source>
        <dbReference type="ARBA" id="ARBA00009986"/>
    </source>
</evidence>
<feature type="active site" evidence="5">
    <location>
        <position position="256"/>
    </location>
</feature>
<evidence type="ECO:0000313" key="8">
    <source>
        <dbReference type="EMBL" id="OAQ90035.1"/>
    </source>
</evidence>
<dbReference type="Gene3D" id="3.40.605.10">
    <property type="entry name" value="Aldehyde Dehydrogenase, Chain A, domain 1"/>
    <property type="match status" value="1"/>
</dbReference>
<name>A0A179HI80_PURLI</name>
<dbReference type="FunFam" id="3.40.605.10:FF:000007">
    <property type="entry name" value="NAD/NADP-dependent betaine aldehyde dehydrogenase"/>
    <property type="match status" value="1"/>
</dbReference>
<organism evidence="8 9">
    <name type="scientific">Purpureocillium lilacinum</name>
    <name type="common">Paecilomyces lilacinus</name>
    <dbReference type="NCBI Taxonomy" id="33203"/>
    <lineage>
        <taxon>Eukaryota</taxon>
        <taxon>Fungi</taxon>
        <taxon>Dikarya</taxon>
        <taxon>Ascomycota</taxon>
        <taxon>Pezizomycotina</taxon>
        <taxon>Sordariomycetes</taxon>
        <taxon>Hypocreomycetidae</taxon>
        <taxon>Hypocreales</taxon>
        <taxon>Ophiocordycipitaceae</taxon>
        <taxon>Purpureocillium</taxon>
    </lineage>
</organism>
<reference evidence="8 9" key="1">
    <citation type="submission" date="2016-02" db="EMBL/GenBank/DDBJ databases">
        <title>Biosynthesis of antibiotic leucinostatins and their inhibition on Phytophthora in bio-control Purpureocillium lilacinum.</title>
        <authorList>
            <person name="Wang G."/>
            <person name="Liu Z."/>
            <person name="Lin R."/>
            <person name="Li E."/>
            <person name="Mao Z."/>
            <person name="Ling J."/>
            <person name="Yin W."/>
            <person name="Xie B."/>
        </authorList>
    </citation>
    <scope>NUCLEOTIDE SEQUENCE [LARGE SCALE GENOMIC DNA]</scope>
    <source>
        <strain evidence="8">PLFJ-1</strain>
    </source>
</reference>
<dbReference type="Proteomes" id="UP000078340">
    <property type="component" value="Unassembled WGS sequence"/>
</dbReference>
<dbReference type="KEGG" id="plj:28888572"/>
<dbReference type="AlphaFoldDB" id="A0A179HI80"/>
<comment type="caution">
    <text evidence="8">The sequence shown here is derived from an EMBL/GenBank/DDBJ whole genome shotgun (WGS) entry which is preliminary data.</text>
</comment>
<evidence type="ECO:0000313" key="9">
    <source>
        <dbReference type="Proteomes" id="UP000078340"/>
    </source>
</evidence>
<dbReference type="PROSITE" id="PS00070">
    <property type="entry name" value="ALDEHYDE_DEHYDR_CYS"/>
    <property type="match status" value="1"/>
</dbReference>
<dbReference type="OMA" id="CANHFLA"/>
<keyword evidence="2 6" id="KW-0560">Oxidoreductase</keyword>
<dbReference type="InterPro" id="IPR016163">
    <property type="entry name" value="Ald_DH_C"/>
</dbReference>
<dbReference type="InterPro" id="IPR016160">
    <property type="entry name" value="Ald_DH_CS_CYS"/>
</dbReference>
<feature type="domain" description="Aldehyde dehydrogenase" evidence="7">
    <location>
        <begin position="19"/>
        <end position="481"/>
    </location>
</feature>
<evidence type="ECO:0000256" key="4">
    <source>
        <dbReference type="ARBA" id="ARBA00049194"/>
    </source>
</evidence>
<dbReference type="PROSITE" id="PS00687">
    <property type="entry name" value="ALDEHYDE_DEHYDR_GLU"/>
    <property type="match status" value="1"/>
</dbReference>
<proteinExistence type="inferred from homology"/>
<comment type="similarity">
    <text evidence="1 6">Belongs to the aldehyde dehydrogenase family.</text>
</comment>
<protein>
    <recommendedName>
        <fullName evidence="3">aldehyde dehydrogenase (NAD(+))</fullName>
        <ecNumber evidence="3">1.2.1.3</ecNumber>
    </recommendedName>
</protein>
<dbReference type="InterPro" id="IPR015590">
    <property type="entry name" value="Aldehyde_DH_dom"/>
</dbReference>
<dbReference type="InterPro" id="IPR016161">
    <property type="entry name" value="Ald_DH/histidinol_DH"/>
</dbReference>